<evidence type="ECO:0000313" key="3">
    <source>
        <dbReference type="EMBL" id="CAE21104.1"/>
    </source>
</evidence>
<sequence>MAITRLLSPLQRTASTRATSFASALTPPVKSAVRGSSWLAEYLKKQAEKEAEQKAAEEQAAAEQAAAEQAAAEQAAAEQAAAEQAAAEQAAAEQAAAEQAAAEQAAAEQAAAEQAAAEQAAAEQAAAEQAAAEQAAAEQAAAEQAAAEQVSAEQAALEAQKQAYKDDADFIYENDGNTYDNVDLTGTINPSTGQSPNWFLDVGKGKYTTGEGDDVAYMDGYGVLSTRGGDDIVYVENTSDELWISAYLGEGNDMAFGGKGHQEIRGFHGNDYIDSGDDTDLVNGGGGADEFIIDLQNSGVDTILDFVHVGDKITVLDGGESSQGDWYLNFSDSFNGLVGYANNAVPQQFCEIWSSDNELKAVFGVGVDNTAYIDDLANFHNTTAKMSSDGIQILTTEFVSPEEGGSLEFV</sequence>
<dbReference type="PANTHER" id="PTHR17571:SF34">
    <property type="entry name" value="ACROSOMAL PROTEIN SP-10"/>
    <property type="match status" value="1"/>
</dbReference>
<protein>
    <submittedName>
        <fullName evidence="3">Hemolysin-type calcium-binding region:RTX N-terminal domain</fullName>
    </submittedName>
</protein>
<feature type="compositionally biased region" description="Low complexity" evidence="2">
    <location>
        <begin position="58"/>
        <end position="88"/>
    </location>
</feature>
<dbReference type="Proteomes" id="UP000001423">
    <property type="component" value="Chromosome"/>
</dbReference>
<name>Q7V733_PROMM</name>
<gene>
    <name evidence="3" type="ordered locus">PMT_0929</name>
</gene>
<dbReference type="eggNOG" id="COG3064">
    <property type="taxonomic scope" value="Bacteria"/>
</dbReference>
<proteinExistence type="predicted"/>
<dbReference type="InterPro" id="IPR052671">
    <property type="entry name" value="Acrosomal_SP-10-like"/>
</dbReference>
<dbReference type="SUPFAM" id="SSF51120">
    <property type="entry name" value="beta-Roll"/>
    <property type="match status" value="1"/>
</dbReference>
<keyword evidence="4" id="KW-1185">Reference proteome</keyword>
<dbReference type="KEGG" id="pmt:PMT_0929"/>
<dbReference type="PANTHER" id="PTHR17571">
    <property type="entry name" value="URINARY PROTEIN RUP /ACROSOMAL PROTEIN SP-10"/>
    <property type="match status" value="1"/>
</dbReference>
<dbReference type="InterPro" id="IPR011049">
    <property type="entry name" value="Serralysin-like_metalloprot_C"/>
</dbReference>
<feature type="compositionally biased region" description="Basic and acidic residues" evidence="2">
    <location>
        <begin position="48"/>
        <end position="57"/>
    </location>
</feature>
<dbReference type="Gene3D" id="2.150.10.10">
    <property type="entry name" value="Serralysin-like metalloprotease, C-terminal"/>
    <property type="match status" value="1"/>
</dbReference>
<evidence type="ECO:0000313" key="4">
    <source>
        <dbReference type="Proteomes" id="UP000001423"/>
    </source>
</evidence>
<organism evidence="3 4">
    <name type="scientific">Prochlorococcus marinus (strain MIT 9313)</name>
    <dbReference type="NCBI Taxonomy" id="74547"/>
    <lineage>
        <taxon>Bacteria</taxon>
        <taxon>Bacillati</taxon>
        <taxon>Cyanobacteriota</taxon>
        <taxon>Cyanophyceae</taxon>
        <taxon>Synechococcales</taxon>
        <taxon>Prochlorococcaceae</taxon>
        <taxon>Prochlorococcus</taxon>
    </lineage>
</organism>
<dbReference type="EMBL" id="BX548175">
    <property type="protein sequence ID" value="CAE21104.1"/>
    <property type="molecule type" value="Genomic_DNA"/>
</dbReference>
<keyword evidence="1" id="KW-0175">Coiled coil</keyword>
<feature type="coiled-coil region" evidence="1">
    <location>
        <begin position="140"/>
        <end position="167"/>
    </location>
</feature>
<reference evidence="3 4" key="1">
    <citation type="journal article" date="2003" name="Nature">
        <title>Genome divergence in two Prochlorococcus ecotypes reflects oceanic niche differentiation.</title>
        <authorList>
            <person name="Rocap G."/>
            <person name="Larimer F.W."/>
            <person name="Lamerdin J.E."/>
            <person name="Malfatti S."/>
            <person name="Chain P."/>
            <person name="Ahlgren N.A."/>
            <person name="Arellano A."/>
            <person name="Coleman M."/>
            <person name="Hauser L."/>
            <person name="Hess W.R."/>
            <person name="Johnson Z.I."/>
            <person name="Land M.L."/>
            <person name="Lindell D."/>
            <person name="Post A.F."/>
            <person name="Regala W."/>
            <person name="Shah M."/>
            <person name="Shaw S.L."/>
            <person name="Steglich C."/>
            <person name="Sullivan M.B."/>
            <person name="Ting C.S."/>
            <person name="Tolonen A."/>
            <person name="Webb E.A."/>
            <person name="Zinser E.R."/>
            <person name="Chisholm S.W."/>
        </authorList>
    </citation>
    <scope>NUCLEOTIDE SEQUENCE [LARGE SCALE GENOMIC DNA]</scope>
    <source>
        <strain evidence="4">MIT 9313</strain>
    </source>
</reference>
<dbReference type="HOGENOM" id="CLU_670587_0_0_3"/>
<dbReference type="AlphaFoldDB" id="Q7V733"/>
<accession>Q7V733</accession>
<evidence type="ECO:0000256" key="1">
    <source>
        <dbReference type="SAM" id="Coils"/>
    </source>
</evidence>
<evidence type="ECO:0000256" key="2">
    <source>
        <dbReference type="SAM" id="MobiDB-lite"/>
    </source>
</evidence>
<dbReference type="RefSeq" id="WP_011130306.1">
    <property type="nucleotide sequence ID" value="NC_005071.1"/>
</dbReference>
<feature type="region of interest" description="Disordered" evidence="2">
    <location>
        <begin position="48"/>
        <end position="88"/>
    </location>
</feature>